<feature type="region of interest" description="Disordered" evidence="2">
    <location>
        <begin position="573"/>
        <end position="592"/>
    </location>
</feature>
<organism evidence="5 6">
    <name type="scientific">Prototheca wickerhamii</name>
    <dbReference type="NCBI Taxonomy" id="3111"/>
    <lineage>
        <taxon>Eukaryota</taxon>
        <taxon>Viridiplantae</taxon>
        <taxon>Chlorophyta</taxon>
        <taxon>core chlorophytes</taxon>
        <taxon>Trebouxiophyceae</taxon>
        <taxon>Chlorellales</taxon>
        <taxon>Chlorellaceae</taxon>
        <taxon>Prototheca</taxon>
    </lineage>
</organism>
<comment type="caution">
    <text evidence="5">The sequence shown here is derived from an EMBL/GenBank/DDBJ whole genome shotgun (WGS) entry which is preliminary data.</text>
</comment>
<comment type="similarity">
    <text evidence="1">Belongs to the CBF/MAK21 family.</text>
</comment>
<evidence type="ECO:0000256" key="3">
    <source>
        <dbReference type="SAM" id="Phobius"/>
    </source>
</evidence>
<dbReference type="GO" id="GO:0030692">
    <property type="term" value="C:Noc4p-Nop14p complex"/>
    <property type="evidence" value="ECO:0007669"/>
    <property type="project" value="TreeGrafter"/>
</dbReference>
<sequence>MRSRRPNHRDVEALRALQSYFVARLEAGDLAQQSGSADGQLKPASLTTYAAWLVRQHVAYRGALLAALVTPGEEQLQRAALVASMDVVAGTGVKTAADFDHEYFTEVVRSLLTQNEAVAVSTFQAFLSSFLGYSDTRFWALRAVSRACGELERGGAAPAAAFQLAALDVLLQVPATLDPATAPSWCGGVESGAMGPQEAGEGRAQWVSPRLQAKAFSEAWLALLRLRLSPAAHRRALEALPDRVMPALPNPLLLSDYLTAALDLGGLAGILALGSIFTLVTRHGLEYPRFYERLYGLLTLRALESRHRARFCVLADAFLASPMVPAYTAAAFCKRFARLALEAGPPAALVCVAFLHNTLRRHPACVQLLHRLVPEGQAAGPDPYDPACPDPAQSNALASSLWEVAALKRHASPQVAAYAAILDRDLGQRVKTKEEDFQEATAASYASIFNAENGRRLKAVPIAFYRTQPTSVLGPGVMADLPGWWFEFFVIALIIIATFTSIKMVSNVNYTFLGMVTTVLMVTANESRSLNDALTGNLGSAAAASLAGTILMIISNGLMILLMGLADENTGPSSLPTGNSFHTPSKPAASST</sequence>
<dbReference type="InterPro" id="IPR027193">
    <property type="entry name" value="Noc4"/>
</dbReference>
<proteinExistence type="inferred from homology"/>
<dbReference type="GO" id="GO:0032040">
    <property type="term" value="C:small-subunit processome"/>
    <property type="evidence" value="ECO:0007669"/>
    <property type="project" value="TreeGrafter"/>
</dbReference>
<feature type="transmembrane region" description="Helical" evidence="3">
    <location>
        <begin position="484"/>
        <end position="502"/>
    </location>
</feature>
<evidence type="ECO:0000259" key="4">
    <source>
        <dbReference type="Pfam" id="PF03914"/>
    </source>
</evidence>
<keyword evidence="6" id="KW-1185">Reference proteome</keyword>
<dbReference type="PANTHER" id="PTHR12455:SF0">
    <property type="entry name" value="NUCLEOLAR COMPLEX PROTEIN 4 HOMOLOG"/>
    <property type="match status" value="1"/>
</dbReference>
<evidence type="ECO:0000256" key="1">
    <source>
        <dbReference type="ARBA" id="ARBA00007797"/>
    </source>
</evidence>
<reference evidence="5" key="1">
    <citation type="submission" date="2021-01" db="EMBL/GenBank/DDBJ databases">
        <authorList>
            <person name="Eckstrom K.M.E."/>
        </authorList>
    </citation>
    <scope>NUCLEOTIDE SEQUENCE</scope>
    <source>
        <strain evidence="5">UVCC 0001</strain>
    </source>
</reference>
<keyword evidence="3" id="KW-0812">Transmembrane</keyword>
<name>A0AAD9MHR0_PROWI</name>
<gene>
    <name evidence="5" type="ORF">QBZ16_002649</name>
</gene>
<evidence type="ECO:0000256" key="2">
    <source>
        <dbReference type="SAM" id="MobiDB-lite"/>
    </source>
</evidence>
<keyword evidence="3" id="KW-1133">Transmembrane helix</keyword>
<dbReference type="AlphaFoldDB" id="A0AAD9MHR0"/>
<dbReference type="GO" id="GO:0042254">
    <property type="term" value="P:ribosome biogenesis"/>
    <property type="evidence" value="ECO:0007669"/>
    <property type="project" value="InterPro"/>
</dbReference>
<dbReference type="PANTHER" id="PTHR12455">
    <property type="entry name" value="NUCLEOLAR COMPLEX PROTEIN 4"/>
    <property type="match status" value="1"/>
</dbReference>
<feature type="domain" description="CCAAT-binding factor" evidence="4">
    <location>
        <begin position="270"/>
        <end position="419"/>
    </location>
</feature>
<feature type="transmembrane region" description="Helical" evidence="3">
    <location>
        <begin position="538"/>
        <end position="566"/>
    </location>
</feature>
<dbReference type="Pfam" id="PF03914">
    <property type="entry name" value="CBF"/>
    <property type="match status" value="1"/>
</dbReference>
<dbReference type="EMBL" id="JASFZW010000003">
    <property type="protein sequence ID" value="KAK2078959.1"/>
    <property type="molecule type" value="Genomic_DNA"/>
</dbReference>
<evidence type="ECO:0000313" key="6">
    <source>
        <dbReference type="Proteomes" id="UP001255856"/>
    </source>
</evidence>
<dbReference type="InterPro" id="IPR005612">
    <property type="entry name" value="CCAAT-binding_factor"/>
</dbReference>
<feature type="transmembrane region" description="Helical" evidence="3">
    <location>
        <begin position="508"/>
        <end position="526"/>
    </location>
</feature>
<accession>A0AAD9MHR0</accession>
<keyword evidence="3" id="KW-0472">Membrane</keyword>
<evidence type="ECO:0000313" key="5">
    <source>
        <dbReference type="EMBL" id="KAK2078959.1"/>
    </source>
</evidence>
<dbReference type="Proteomes" id="UP001255856">
    <property type="component" value="Unassembled WGS sequence"/>
</dbReference>
<protein>
    <recommendedName>
        <fullName evidence="4">CCAAT-binding factor domain-containing protein</fullName>
    </recommendedName>
</protein>